<dbReference type="Pfam" id="PF07859">
    <property type="entry name" value="Abhydrolase_3"/>
    <property type="match status" value="1"/>
</dbReference>
<evidence type="ECO:0000259" key="2">
    <source>
        <dbReference type="Pfam" id="PF07859"/>
    </source>
</evidence>
<evidence type="ECO:0000313" key="4">
    <source>
        <dbReference type="Proteomes" id="UP001500618"/>
    </source>
</evidence>
<accession>A0ABP4RMK0</accession>
<name>A0ABP4RMK0_9ACTN</name>
<organism evidence="3 4">
    <name type="scientific">Fodinicola feengrottensis</name>
    <dbReference type="NCBI Taxonomy" id="435914"/>
    <lineage>
        <taxon>Bacteria</taxon>
        <taxon>Bacillati</taxon>
        <taxon>Actinomycetota</taxon>
        <taxon>Actinomycetes</taxon>
        <taxon>Mycobacteriales</taxon>
        <taxon>Fodinicola</taxon>
    </lineage>
</organism>
<dbReference type="PANTHER" id="PTHR48081:SF8">
    <property type="entry name" value="ALPHA_BETA HYDROLASE FOLD-3 DOMAIN-CONTAINING PROTEIN-RELATED"/>
    <property type="match status" value="1"/>
</dbReference>
<protein>
    <submittedName>
        <fullName evidence="3">Alpha/beta hydrolase</fullName>
    </submittedName>
</protein>
<keyword evidence="4" id="KW-1185">Reference proteome</keyword>
<evidence type="ECO:0000313" key="3">
    <source>
        <dbReference type="EMBL" id="GAA1656260.1"/>
    </source>
</evidence>
<dbReference type="SUPFAM" id="SSF53474">
    <property type="entry name" value="alpha/beta-Hydrolases"/>
    <property type="match status" value="1"/>
</dbReference>
<sequence>MMSQLGELAGPATPVHSVVDTSVPGPNGAVPVRIYTPSEGKPLPVLVYYHGGGWVIGSLETHDRTCRSLAVAADCVVVSVDYRLAPEHPFPAGVTDAYAAAAWVAEHIGDYGGDGSRLAVGGDSAGGNLSAVVAQLARDRGGPALALQLLIYPGTDAADNSPSMIENAEGYLLTRPFIDWFINHYLENPADIADPLVSPAVTADLSGLPPALVITAEFDPLRDQGTAYAKRLADAGVPTETVEYEGMIHGFFQMTGVLDTARDAVAKSGTALRAAFAS</sequence>
<evidence type="ECO:0000256" key="1">
    <source>
        <dbReference type="ARBA" id="ARBA00022801"/>
    </source>
</evidence>
<dbReference type="EMBL" id="BAAANY010000001">
    <property type="protein sequence ID" value="GAA1656260.1"/>
    <property type="molecule type" value="Genomic_DNA"/>
</dbReference>
<keyword evidence="1 3" id="KW-0378">Hydrolase</keyword>
<dbReference type="Gene3D" id="3.40.50.1820">
    <property type="entry name" value="alpha/beta hydrolase"/>
    <property type="match status" value="1"/>
</dbReference>
<feature type="domain" description="Alpha/beta hydrolase fold-3" evidence="2">
    <location>
        <begin position="46"/>
        <end position="252"/>
    </location>
</feature>
<dbReference type="PANTHER" id="PTHR48081">
    <property type="entry name" value="AB HYDROLASE SUPERFAMILY PROTEIN C4A8.06C"/>
    <property type="match status" value="1"/>
</dbReference>
<dbReference type="Proteomes" id="UP001500618">
    <property type="component" value="Unassembled WGS sequence"/>
</dbReference>
<dbReference type="GO" id="GO:0016787">
    <property type="term" value="F:hydrolase activity"/>
    <property type="evidence" value="ECO:0007669"/>
    <property type="project" value="UniProtKB-KW"/>
</dbReference>
<proteinExistence type="predicted"/>
<dbReference type="InterPro" id="IPR013094">
    <property type="entry name" value="AB_hydrolase_3"/>
</dbReference>
<gene>
    <name evidence="3" type="ORF">GCM10009765_01960</name>
</gene>
<reference evidence="4" key="1">
    <citation type="journal article" date="2019" name="Int. J. Syst. Evol. Microbiol.">
        <title>The Global Catalogue of Microorganisms (GCM) 10K type strain sequencing project: providing services to taxonomists for standard genome sequencing and annotation.</title>
        <authorList>
            <consortium name="The Broad Institute Genomics Platform"/>
            <consortium name="The Broad Institute Genome Sequencing Center for Infectious Disease"/>
            <person name="Wu L."/>
            <person name="Ma J."/>
        </authorList>
    </citation>
    <scope>NUCLEOTIDE SEQUENCE [LARGE SCALE GENOMIC DNA]</scope>
    <source>
        <strain evidence="4">JCM 14718</strain>
    </source>
</reference>
<comment type="caution">
    <text evidence="3">The sequence shown here is derived from an EMBL/GenBank/DDBJ whole genome shotgun (WGS) entry which is preliminary data.</text>
</comment>
<dbReference type="InterPro" id="IPR029058">
    <property type="entry name" value="AB_hydrolase_fold"/>
</dbReference>
<dbReference type="InterPro" id="IPR050300">
    <property type="entry name" value="GDXG_lipolytic_enzyme"/>
</dbReference>